<dbReference type="AlphaFoldDB" id="A0A1W1CLU3"/>
<reference evidence="1" key="1">
    <citation type="submission" date="2016-10" db="EMBL/GenBank/DDBJ databases">
        <authorList>
            <person name="de Groot N.N."/>
        </authorList>
    </citation>
    <scope>NUCLEOTIDE SEQUENCE</scope>
</reference>
<proteinExistence type="predicted"/>
<sequence>MYKLKSLIVLIAIFLMNGCGSSTINGCGCDLDNVDRRPSLDVDCSGSIPVTLDDEEFIDGIAQNDIDITIEQNSTVVLKVTIPKDTQFEDSNRSGRYIETTPKYFMSQNYTDDNNIIKSELKFVDDNCNRIFPTKPLNLSIRVLDIASFGDTIIIGLPNNTFITEIINNNGYINFTIPPTMFIEEYNVLVIFVSLRKEPVLDRATN</sequence>
<dbReference type="EMBL" id="FPHE01000158">
    <property type="protein sequence ID" value="SFV66860.1"/>
    <property type="molecule type" value="Genomic_DNA"/>
</dbReference>
<evidence type="ECO:0000313" key="1">
    <source>
        <dbReference type="EMBL" id="SFV66860.1"/>
    </source>
</evidence>
<gene>
    <name evidence="1" type="ORF">MNB_SV-12-1255</name>
</gene>
<organism evidence="1">
    <name type="scientific">hydrothermal vent metagenome</name>
    <dbReference type="NCBI Taxonomy" id="652676"/>
    <lineage>
        <taxon>unclassified sequences</taxon>
        <taxon>metagenomes</taxon>
        <taxon>ecological metagenomes</taxon>
    </lineage>
</organism>
<name>A0A1W1CLU3_9ZZZZ</name>
<accession>A0A1W1CLU3</accession>
<protein>
    <submittedName>
        <fullName evidence="1">Uncharacterized protein</fullName>
    </submittedName>
</protein>